<keyword evidence="2" id="KW-1185">Reference proteome</keyword>
<dbReference type="Proteomes" id="UP000019024">
    <property type="component" value="Chromosome"/>
</dbReference>
<name>W0JUU3_9EURY</name>
<evidence type="ECO:0000313" key="1">
    <source>
        <dbReference type="EMBL" id="AHG01127.1"/>
    </source>
</evidence>
<dbReference type="EMBL" id="CP007055">
    <property type="protein sequence ID" value="AHG01127.1"/>
    <property type="molecule type" value="Genomic_DNA"/>
</dbReference>
<sequence>MDLYPGVTKISGVCGNCGDELVMFLSPYAGILENGSNECSGCETTDFQRAL</sequence>
<proteinExistence type="predicted"/>
<organism evidence="1 2">
    <name type="scientific">Halostagnicola larsenii XH-48</name>
    <dbReference type="NCBI Taxonomy" id="797299"/>
    <lineage>
        <taxon>Archaea</taxon>
        <taxon>Methanobacteriati</taxon>
        <taxon>Methanobacteriota</taxon>
        <taxon>Stenosarchaea group</taxon>
        <taxon>Halobacteria</taxon>
        <taxon>Halobacteriales</taxon>
        <taxon>Natrialbaceae</taxon>
        <taxon>Halostagnicola</taxon>
    </lineage>
</organism>
<dbReference type="OrthoDB" id="189640at2157"/>
<dbReference type="AlphaFoldDB" id="W0JUU3"/>
<evidence type="ECO:0000313" key="2">
    <source>
        <dbReference type="Proteomes" id="UP000019024"/>
    </source>
</evidence>
<protein>
    <submittedName>
        <fullName evidence="1">Uncharacterized protein</fullName>
    </submittedName>
</protein>
<dbReference type="HOGENOM" id="CLU_3093992_0_0_2"/>
<reference evidence="1 2" key="1">
    <citation type="submission" date="2014-01" db="EMBL/GenBank/DDBJ databases">
        <authorList>
            <consortium name="DOE Joint Genome Institute"/>
            <person name="Anderson I."/>
            <person name="Huntemann M."/>
            <person name="Han J."/>
            <person name="Chen A."/>
            <person name="Kyrpides N."/>
            <person name="Mavromatis K."/>
            <person name="Markowitz V."/>
            <person name="Palaniappan K."/>
            <person name="Ivanova N."/>
            <person name="Schaumberg A."/>
            <person name="Pati A."/>
            <person name="Liolios K."/>
            <person name="Nordberg H.P."/>
            <person name="Cantor M.N."/>
            <person name="Hua S.X."/>
            <person name="Woyke T."/>
        </authorList>
    </citation>
    <scope>NUCLEOTIDE SEQUENCE [LARGE SCALE GENOMIC DNA]</scope>
    <source>
        <strain evidence="1 2">XH-48</strain>
    </source>
</reference>
<dbReference type="RefSeq" id="WP_157231371.1">
    <property type="nucleotide sequence ID" value="NZ_CP007055.1"/>
</dbReference>
<accession>W0JUU3</accession>
<dbReference type="KEGG" id="hlr:HALLA_17450"/>
<gene>
    <name evidence="1" type="ORF">HALLA_17450</name>
</gene>
<dbReference type="GeneID" id="43330811"/>